<dbReference type="GeneID" id="91470569"/>
<accession>A0ABQ3RZ66</accession>
<evidence type="ECO:0000256" key="1">
    <source>
        <dbReference type="SAM" id="Coils"/>
    </source>
</evidence>
<name>A0ABQ3RZ66_9ACTN</name>
<protein>
    <submittedName>
        <fullName evidence="2">Uncharacterized protein</fullName>
    </submittedName>
</protein>
<sequence length="244" mass="26763">MSAPTTHDPLVVNTKDGAVWQRRAVTADGRGLYAVAGACSCPEYLMATLAELAEHGIAGSAYALPVPVGSVRSPLEQALDELAGVSLSLWEEEQDTARLRLALASAQRGRRELRARVAALLAERHETNEALSDVTVAIRERDASPLTVFRASHDSIVMGLYTTAAEARKHCETVVRREYTDADCKVSLWWREDEDTVDQPQDGEAELYEHVKPNNFDGRGYTSRTGYVITPVEVAASYDEEADE</sequence>
<organism evidence="2 3">
    <name type="scientific">Streptomyces asoensis</name>
    <dbReference type="NCBI Taxonomy" id="249586"/>
    <lineage>
        <taxon>Bacteria</taxon>
        <taxon>Bacillati</taxon>
        <taxon>Actinomycetota</taxon>
        <taxon>Actinomycetes</taxon>
        <taxon>Kitasatosporales</taxon>
        <taxon>Streptomycetaceae</taxon>
        <taxon>Streptomyces</taxon>
    </lineage>
</organism>
<dbReference type="EMBL" id="BNEB01000003">
    <property type="protein sequence ID" value="GHI61037.1"/>
    <property type="molecule type" value="Genomic_DNA"/>
</dbReference>
<evidence type="ECO:0000313" key="2">
    <source>
        <dbReference type="EMBL" id="GHI61037.1"/>
    </source>
</evidence>
<keyword evidence="1" id="KW-0175">Coiled coil</keyword>
<dbReference type="Proteomes" id="UP000649259">
    <property type="component" value="Unassembled WGS sequence"/>
</dbReference>
<dbReference type="RefSeq" id="WP_189917878.1">
    <property type="nucleotide sequence ID" value="NZ_BMSI01000001.1"/>
</dbReference>
<evidence type="ECO:0000313" key="3">
    <source>
        <dbReference type="Proteomes" id="UP000649259"/>
    </source>
</evidence>
<feature type="coiled-coil region" evidence="1">
    <location>
        <begin position="103"/>
        <end position="130"/>
    </location>
</feature>
<reference evidence="3" key="1">
    <citation type="submission" date="2023-07" db="EMBL/GenBank/DDBJ databases">
        <title>Whole genome shotgun sequence of Streptomyces cacaoi subsp. asoensis NBRC 13813.</title>
        <authorList>
            <person name="Komaki H."/>
            <person name="Tamura T."/>
        </authorList>
    </citation>
    <scope>NUCLEOTIDE SEQUENCE [LARGE SCALE GENOMIC DNA]</scope>
    <source>
        <strain evidence="3">NBRC 13813</strain>
    </source>
</reference>
<keyword evidence="3" id="KW-1185">Reference proteome</keyword>
<gene>
    <name evidence="2" type="ORF">Saso_26870</name>
</gene>
<proteinExistence type="predicted"/>
<comment type="caution">
    <text evidence="2">The sequence shown here is derived from an EMBL/GenBank/DDBJ whole genome shotgun (WGS) entry which is preliminary data.</text>
</comment>